<protein>
    <recommendedName>
        <fullName evidence="5">Autophagy-related protein 28</fullName>
    </recommendedName>
</protein>
<evidence type="ECO:0000256" key="2">
    <source>
        <dbReference type="SAM" id="MobiDB-lite"/>
    </source>
</evidence>
<feature type="compositionally biased region" description="Basic and acidic residues" evidence="2">
    <location>
        <begin position="764"/>
        <end position="775"/>
    </location>
</feature>
<dbReference type="EMBL" id="CAWUHD010000001">
    <property type="protein sequence ID" value="CAK7208671.1"/>
    <property type="molecule type" value="Genomic_DNA"/>
</dbReference>
<evidence type="ECO:0000313" key="4">
    <source>
        <dbReference type="Proteomes" id="UP001642482"/>
    </source>
</evidence>
<organism evidence="3 4">
    <name type="scientific">Sporothrix eucalyptigena</name>
    <dbReference type="NCBI Taxonomy" id="1812306"/>
    <lineage>
        <taxon>Eukaryota</taxon>
        <taxon>Fungi</taxon>
        <taxon>Dikarya</taxon>
        <taxon>Ascomycota</taxon>
        <taxon>Pezizomycotina</taxon>
        <taxon>Sordariomycetes</taxon>
        <taxon>Sordariomycetidae</taxon>
        <taxon>Ophiostomatales</taxon>
        <taxon>Ophiostomataceae</taxon>
        <taxon>Sporothrix</taxon>
    </lineage>
</organism>
<proteinExistence type="predicted"/>
<evidence type="ECO:0008006" key="5">
    <source>
        <dbReference type="Google" id="ProtNLM"/>
    </source>
</evidence>
<accession>A0ABP0AN51</accession>
<feature type="compositionally biased region" description="Low complexity" evidence="2">
    <location>
        <begin position="662"/>
        <end position="675"/>
    </location>
</feature>
<feature type="region of interest" description="Disordered" evidence="2">
    <location>
        <begin position="441"/>
        <end position="462"/>
    </location>
</feature>
<feature type="region of interest" description="Disordered" evidence="2">
    <location>
        <begin position="547"/>
        <end position="576"/>
    </location>
</feature>
<feature type="coiled-coil region" evidence="1">
    <location>
        <begin position="341"/>
        <end position="411"/>
    </location>
</feature>
<feature type="region of interest" description="Disordered" evidence="2">
    <location>
        <begin position="132"/>
        <end position="191"/>
    </location>
</feature>
<feature type="region of interest" description="Disordered" evidence="2">
    <location>
        <begin position="220"/>
        <end position="285"/>
    </location>
</feature>
<feature type="region of interest" description="Disordered" evidence="2">
    <location>
        <begin position="15"/>
        <end position="119"/>
    </location>
</feature>
<comment type="caution">
    <text evidence="3">The sequence shown here is derived from an EMBL/GenBank/DDBJ whole genome shotgun (WGS) entry which is preliminary data.</text>
</comment>
<keyword evidence="1" id="KW-0175">Coiled coil</keyword>
<evidence type="ECO:0000256" key="1">
    <source>
        <dbReference type="SAM" id="Coils"/>
    </source>
</evidence>
<keyword evidence="4" id="KW-1185">Reference proteome</keyword>
<reference evidence="3 4" key="1">
    <citation type="submission" date="2024-01" db="EMBL/GenBank/DDBJ databases">
        <authorList>
            <person name="Allen C."/>
            <person name="Tagirdzhanova G."/>
        </authorList>
    </citation>
    <scope>NUCLEOTIDE SEQUENCE [LARGE SCALE GENOMIC DNA]</scope>
</reference>
<feature type="compositionally biased region" description="Acidic residues" evidence="2">
    <location>
        <begin position="638"/>
        <end position="647"/>
    </location>
</feature>
<feature type="compositionally biased region" description="Low complexity" evidence="2">
    <location>
        <begin position="691"/>
        <end position="706"/>
    </location>
</feature>
<name>A0ABP0AN51_9PEZI</name>
<dbReference type="Proteomes" id="UP001642482">
    <property type="component" value="Unassembled WGS sequence"/>
</dbReference>
<evidence type="ECO:0000313" key="3">
    <source>
        <dbReference type="EMBL" id="CAK7208671.1"/>
    </source>
</evidence>
<sequence length="775" mass="84587">MANSSFLSRFSLSRDDAPMLPLHTKPLRHKPSEYDLEELSPRPSPSVLFSAPDADPPDFFPESPPAKARPSSVSFAYQDAYRDKPSSSRASSRQSHDYDDSPSRTPRQPVLFAGPPPPIARSMLMYRDVEDRSGSVLEHGRRRLSNNNHPDMSTASSIRLPTNTVLLDRRQHPSSSVRRGNKGTPFDGDSTWTILQRRERALQLEIQNYLDVQSAGLSAGLGRGPLNPSPSPGPSSDGGFGGGSDRDGWQNRGRGGGSKSSRSNTPTAESMAGRSLRLPTERATATGAVIPVRQPRPRKLGLRAARSGLARSISLLADLKAEEDASLTTALLARKRALAHLRRLSGRRDDIARELQTLETDNGEPLTRELITLRSAHASTSQQIAELEGQLAMLKQRKRTLETRIEDTMSQRESGLSGYRGALKEVEAQLTAVLRRPPIQPLDADTFGAGGAGRADQQEGGIRLEDRDSALDDADADASAGMEFLRLLPERRTAEMAKFWWDNEMRLLEKRRTEVGAERAALEEGGVIWQEAVQLVSDFEANLRKEMAAGNDGTGDGEDDGNPSKGKARAPTPEDRMRIQLQTMTTVIKGLRGHLRTAEDRGWNLLICAIGAELEAFQEARNILCQALRDAGFEINDAEDEDEDEDKNNDQASNSFLIDTRGTATTAGTTATPPGFGLDDLEDNSTTPRLARSTNDASASAATTNAGRRDRGYNTASESDDNDVPPDLLVTHDHDDGNSSTRGSQGRHNDKDDSSENEVPPEFLSEHQPDDDGEP</sequence>
<gene>
    <name evidence="3" type="ORF">SEUCBS140593_000251</name>
</gene>
<feature type="region of interest" description="Disordered" evidence="2">
    <location>
        <begin position="638"/>
        <end position="775"/>
    </location>
</feature>
<feature type="compositionally biased region" description="Polar residues" evidence="2">
    <location>
        <begin position="145"/>
        <end position="165"/>
    </location>
</feature>